<dbReference type="CDD" id="cd00156">
    <property type="entry name" value="REC"/>
    <property type="match status" value="1"/>
</dbReference>
<evidence type="ECO:0000313" key="5">
    <source>
        <dbReference type="Proteomes" id="UP000178659"/>
    </source>
</evidence>
<gene>
    <name evidence="4" type="ORF">A3A77_01545</name>
</gene>
<organism evidence="4 5">
    <name type="scientific">Candidatus Blackburnbacteria bacterium RIFCSPLOWO2_01_FULL_40_20</name>
    <dbReference type="NCBI Taxonomy" id="1797519"/>
    <lineage>
        <taxon>Bacteria</taxon>
        <taxon>Candidatus Blackburniibacteriota</taxon>
    </lineage>
</organism>
<dbReference type="InterPro" id="IPR011006">
    <property type="entry name" value="CheY-like_superfamily"/>
</dbReference>
<dbReference type="SUPFAM" id="SSF52172">
    <property type="entry name" value="CheY-like"/>
    <property type="match status" value="1"/>
</dbReference>
<dbReference type="Gene3D" id="3.40.50.2300">
    <property type="match status" value="1"/>
</dbReference>
<dbReference type="PANTHER" id="PTHR44591:SF3">
    <property type="entry name" value="RESPONSE REGULATORY DOMAIN-CONTAINING PROTEIN"/>
    <property type="match status" value="1"/>
</dbReference>
<sequence length="137" mass="15011">MSQQPSVTSSAEPKAATGKKVLIIEDDVFIRDLYEMQAKKMGYQVITADNGEEGINKAKANPPDLLLTDLMLPKLDGISIVKMFKSDPTLSKTSCLIITNLEDATKEKEALAVGASAYILKIKNTPSKVVEMFKNYI</sequence>
<feature type="modified residue" description="4-aspartylphosphate" evidence="2">
    <location>
        <position position="69"/>
    </location>
</feature>
<dbReference type="PANTHER" id="PTHR44591">
    <property type="entry name" value="STRESS RESPONSE REGULATOR PROTEIN 1"/>
    <property type="match status" value="1"/>
</dbReference>
<evidence type="ECO:0000256" key="1">
    <source>
        <dbReference type="ARBA" id="ARBA00022553"/>
    </source>
</evidence>
<dbReference type="Pfam" id="PF00072">
    <property type="entry name" value="Response_reg"/>
    <property type="match status" value="1"/>
</dbReference>
<feature type="domain" description="Response regulatory" evidence="3">
    <location>
        <begin position="20"/>
        <end position="136"/>
    </location>
</feature>
<dbReference type="SMART" id="SM00448">
    <property type="entry name" value="REC"/>
    <property type="match status" value="1"/>
</dbReference>
<dbReference type="InterPro" id="IPR050595">
    <property type="entry name" value="Bact_response_regulator"/>
</dbReference>
<dbReference type="PROSITE" id="PS50110">
    <property type="entry name" value="RESPONSE_REGULATORY"/>
    <property type="match status" value="1"/>
</dbReference>
<dbReference type="EMBL" id="MHCC01000018">
    <property type="protein sequence ID" value="OGY13244.1"/>
    <property type="molecule type" value="Genomic_DNA"/>
</dbReference>
<accession>A0A1G1VCV5</accession>
<reference evidence="4 5" key="1">
    <citation type="journal article" date="2016" name="Nat. Commun.">
        <title>Thousands of microbial genomes shed light on interconnected biogeochemical processes in an aquifer system.</title>
        <authorList>
            <person name="Anantharaman K."/>
            <person name="Brown C.T."/>
            <person name="Hug L.A."/>
            <person name="Sharon I."/>
            <person name="Castelle C.J."/>
            <person name="Probst A.J."/>
            <person name="Thomas B.C."/>
            <person name="Singh A."/>
            <person name="Wilkins M.J."/>
            <person name="Karaoz U."/>
            <person name="Brodie E.L."/>
            <person name="Williams K.H."/>
            <person name="Hubbard S.S."/>
            <person name="Banfield J.F."/>
        </authorList>
    </citation>
    <scope>NUCLEOTIDE SEQUENCE [LARGE SCALE GENOMIC DNA]</scope>
</reference>
<evidence type="ECO:0000256" key="2">
    <source>
        <dbReference type="PROSITE-ProRule" id="PRU00169"/>
    </source>
</evidence>
<evidence type="ECO:0000259" key="3">
    <source>
        <dbReference type="PROSITE" id="PS50110"/>
    </source>
</evidence>
<name>A0A1G1VCV5_9BACT</name>
<keyword evidence="1 2" id="KW-0597">Phosphoprotein</keyword>
<dbReference type="GO" id="GO:0000160">
    <property type="term" value="P:phosphorelay signal transduction system"/>
    <property type="evidence" value="ECO:0007669"/>
    <property type="project" value="InterPro"/>
</dbReference>
<proteinExistence type="predicted"/>
<comment type="caution">
    <text evidence="4">The sequence shown here is derived from an EMBL/GenBank/DDBJ whole genome shotgun (WGS) entry which is preliminary data.</text>
</comment>
<evidence type="ECO:0000313" key="4">
    <source>
        <dbReference type="EMBL" id="OGY13244.1"/>
    </source>
</evidence>
<dbReference type="InterPro" id="IPR001789">
    <property type="entry name" value="Sig_transdc_resp-reg_receiver"/>
</dbReference>
<protein>
    <recommendedName>
        <fullName evidence="3">Response regulatory domain-containing protein</fullName>
    </recommendedName>
</protein>
<dbReference type="Proteomes" id="UP000178659">
    <property type="component" value="Unassembled WGS sequence"/>
</dbReference>
<dbReference type="AlphaFoldDB" id="A0A1G1VCV5"/>